<dbReference type="PANTHER" id="PTHR11926">
    <property type="entry name" value="GLUCOSYL/GLUCURONOSYL TRANSFERASES"/>
    <property type="match status" value="1"/>
</dbReference>
<proteinExistence type="inferred from homology"/>
<dbReference type="GO" id="GO:0080043">
    <property type="term" value="F:quercetin 3-O-glucosyltransferase activity"/>
    <property type="evidence" value="ECO:0007669"/>
    <property type="project" value="TreeGrafter"/>
</dbReference>
<dbReference type="InterPro" id="IPR002213">
    <property type="entry name" value="UDP_glucos_trans"/>
</dbReference>
<organism evidence="3 4">
    <name type="scientific">Malus domestica</name>
    <name type="common">Apple</name>
    <name type="synonym">Pyrus malus</name>
    <dbReference type="NCBI Taxonomy" id="3750"/>
    <lineage>
        <taxon>Eukaryota</taxon>
        <taxon>Viridiplantae</taxon>
        <taxon>Streptophyta</taxon>
        <taxon>Embryophyta</taxon>
        <taxon>Tracheophyta</taxon>
        <taxon>Spermatophyta</taxon>
        <taxon>Magnoliopsida</taxon>
        <taxon>eudicotyledons</taxon>
        <taxon>Gunneridae</taxon>
        <taxon>Pentapetalae</taxon>
        <taxon>rosids</taxon>
        <taxon>fabids</taxon>
        <taxon>Rosales</taxon>
        <taxon>Rosaceae</taxon>
        <taxon>Amygdaloideae</taxon>
        <taxon>Maleae</taxon>
        <taxon>Malus</taxon>
    </lineage>
</organism>
<dbReference type="AlphaFoldDB" id="A0A498K3M9"/>
<dbReference type="EMBL" id="RDQH01000330">
    <property type="protein sequence ID" value="RXI02131.1"/>
    <property type="molecule type" value="Genomic_DNA"/>
</dbReference>
<evidence type="ECO:0008006" key="5">
    <source>
        <dbReference type="Google" id="ProtNLM"/>
    </source>
</evidence>
<dbReference type="GO" id="GO:0080044">
    <property type="term" value="F:quercetin 7-O-glucosyltransferase activity"/>
    <property type="evidence" value="ECO:0007669"/>
    <property type="project" value="TreeGrafter"/>
</dbReference>
<dbReference type="Gramene" id="mRNA:MD04G0112200">
    <property type="protein sequence ID" value="CDS:MD04G0112200.1"/>
    <property type="gene ID" value="MD04G0112200"/>
</dbReference>
<accession>A0A498K3M9</accession>
<dbReference type="Pfam" id="PF00201">
    <property type="entry name" value="UDPGT"/>
    <property type="match status" value="1"/>
</dbReference>
<sequence>MTSHAKSTSNFETDDDMDKQISDISRMEGLLQGRDLPSFCRYPIDRSITKFFMEETKAIARASSLIIDTFDGLEASILSHIATLIPKVYAIGPVHALVKSRVGDVLSSSAPLCQEDRRCMTWLDYKQVGSVIYVSFGSLVKLTHDQFFEFWHGLVSCGKQFIWVVRLDMLTGEQGEHVIPTELEMGTKERGFIVEWAPQEEVLAHNVVGRFLTQCGWNSIVDKLIQDLRNL</sequence>
<dbReference type="KEGG" id="mdm:103433634"/>
<evidence type="ECO:0000256" key="1">
    <source>
        <dbReference type="ARBA" id="ARBA00009995"/>
    </source>
</evidence>
<evidence type="ECO:0000256" key="2">
    <source>
        <dbReference type="ARBA" id="ARBA00022679"/>
    </source>
</evidence>
<dbReference type="Gene3D" id="3.40.50.2000">
    <property type="entry name" value="Glycogen Phosphorylase B"/>
    <property type="match status" value="2"/>
</dbReference>
<dbReference type="SUPFAM" id="SSF53756">
    <property type="entry name" value="UDP-Glycosyltransferase/glycogen phosphorylase"/>
    <property type="match status" value="1"/>
</dbReference>
<name>A0A498K3M9_MALDO</name>
<dbReference type="CDD" id="cd03784">
    <property type="entry name" value="GT1_Gtf-like"/>
    <property type="match status" value="1"/>
</dbReference>
<dbReference type="PANTHER" id="PTHR11926:SF1392">
    <property type="entry name" value="GLYCOSYLTRANSFERASE"/>
    <property type="match status" value="1"/>
</dbReference>
<dbReference type="Proteomes" id="UP000290289">
    <property type="component" value="Chromosome 4"/>
</dbReference>
<gene>
    <name evidence="3" type="ORF">DVH24_026661</name>
</gene>
<protein>
    <recommendedName>
        <fullName evidence="5">UDP-glycosyltransferases domain-containing protein</fullName>
    </recommendedName>
</protein>
<reference evidence="3 4" key="1">
    <citation type="submission" date="2018-10" db="EMBL/GenBank/DDBJ databases">
        <title>A high-quality apple genome assembly.</title>
        <authorList>
            <person name="Hu J."/>
        </authorList>
    </citation>
    <scope>NUCLEOTIDE SEQUENCE [LARGE SCALE GENOMIC DNA]</scope>
    <source>
        <strain evidence="4">cv. HFTH1</strain>
        <tissue evidence="3">Young leaf</tissue>
    </source>
</reference>
<evidence type="ECO:0000313" key="3">
    <source>
        <dbReference type="EMBL" id="RXI02131.1"/>
    </source>
</evidence>
<comment type="similarity">
    <text evidence="1">Belongs to the UDP-glycosyltransferase family.</text>
</comment>
<keyword evidence="2" id="KW-0808">Transferase</keyword>
<keyword evidence="4" id="KW-1185">Reference proteome</keyword>
<evidence type="ECO:0000313" key="4">
    <source>
        <dbReference type="Proteomes" id="UP000290289"/>
    </source>
</evidence>
<dbReference type="SMR" id="A0A498K3M9"/>
<dbReference type="OrthoDB" id="5835829at2759"/>
<comment type="caution">
    <text evidence="3">The sequence shown here is derived from an EMBL/GenBank/DDBJ whole genome shotgun (WGS) entry which is preliminary data.</text>
</comment>